<feature type="domain" description="ARG and Rhodanese-Phosphatase-superfamily-associated" evidence="1">
    <location>
        <begin position="6"/>
        <end position="280"/>
    </location>
</feature>
<dbReference type="RefSeq" id="WP_146886026.1">
    <property type="nucleotide sequence ID" value="NZ_BJXB01000014.1"/>
</dbReference>
<accession>A0A511N564</accession>
<protein>
    <recommendedName>
        <fullName evidence="1">ARG and Rhodanese-Phosphatase-superfamily-associated domain-containing protein</fullName>
    </recommendedName>
</protein>
<evidence type="ECO:0000313" key="3">
    <source>
        <dbReference type="Proteomes" id="UP000321306"/>
    </source>
</evidence>
<dbReference type="Proteomes" id="UP000321306">
    <property type="component" value="Unassembled WGS sequence"/>
</dbReference>
<dbReference type="AlphaFoldDB" id="A0A511N564"/>
<reference evidence="2 3" key="1">
    <citation type="submission" date="2019-07" db="EMBL/GenBank/DDBJ databases">
        <title>Whole genome shotgun sequence of Deinococcus cellulosilyticus NBRC 106333.</title>
        <authorList>
            <person name="Hosoyama A."/>
            <person name="Uohara A."/>
            <person name="Ohji S."/>
            <person name="Ichikawa N."/>
        </authorList>
    </citation>
    <scope>NUCLEOTIDE SEQUENCE [LARGE SCALE GENOMIC DNA]</scope>
    <source>
        <strain evidence="2 3">NBRC 106333</strain>
    </source>
</reference>
<dbReference type="EMBL" id="BJXB01000014">
    <property type="protein sequence ID" value="GEM47628.1"/>
    <property type="molecule type" value="Genomic_DNA"/>
</dbReference>
<name>A0A511N564_DEIC1</name>
<comment type="caution">
    <text evidence="2">The sequence shown here is derived from an EMBL/GenBank/DDBJ whole genome shotgun (WGS) entry which is preliminary data.</text>
</comment>
<dbReference type="InterPro" id="IPR054346">
    <property type="entry name" value="ARPP-2"/>
</dbReference>
<keyword evidence="3" id="KW-1185">Reference proteome</keyword>
<dbReference type="OrthoDB" id="5487146at2"/>
<gene>
    <name evidence="2" type="ORF">DC3_32630</name>
</gene>
<organism evidence="2 3">
    <name type="scientific">Deinococcus cellulosilyticus (strain DSM 18568 / NBRC 106333 / KACC 11606 / 5516J-15)</name>
    <dbReference type="NCBI Taxonomy" id="1223518"/>
    <lineage>
        <taxon>Bacteria</taxon>
        <taxon>Thermotogati</taxon>
        <taxon>Deinococcota</taxon>
        <taxon>Deinococci</taxon>
        <taxon>Deinococcales</taxon>
        <taxon>Deinococcaceae</taxon>
        <taxon>Deinococcus</taxon>
    </lineage>
</organism>
<sequence>MSTDTLNLTGLRAAPSQVCGAFRLVPLLRETPCLDVRMTPERYQQAYSQVKLDDGTEYWAFIPHGYILDWAKGNEATVSMGGQLKRATQGKSPPEWFTIQTHHRMVKRQNANRVRLLPLHLSMEAFLGLHFGGPDIAWPEYSKYAKRYGLGFRSETAVSGRGLYRFEEALRTFEIHEGQVGVLIYTAEKLASVFVVPTPQDYRLLHQTLLDDFYGELIYRYAVWLNHQELPVKLDVKNARSLSDLRSALQEARTLWAEFSTQGMGLDLLGRSIQREVIYKPAQLRLERFMTDLDLSTTNTIGERLVRSNGEVLYLKTFQLGADQTKRAWWLSQLAKHHWHIDTTAQALNLTRDEVVRGMQRAGFGYLLNPELLKRATRKR</sequence>
<dbReference type="Pfam" id="PF22549">
    <property type="entry name" value="ARPP-2"/>
    <property type="match status" value="1"/>
</dbReference>
<proteinExistence type="predicted"/>
<evidence type="ECO:0000259" key="1">
    <source>
        <dbReference type="Pfam" id="PF22549"/>
    </source>
</evidence>
<evidence type="ECO:0000313" key="2">
    <source>
        <dbReference type="EMBL" id="GEM47628.1"/>
    </source>
</evidence>